<gene>
    <name evidence="2" type="ORF">H9710_01000</name>
</gene>
<dbReference type="GO" id="GO:0000156">
    <property type="term" value="F:phosphorelay response regulator activity"/>
    <property type="evidence" value="ECO:0007669"/>
    <property type="project" value="InterPro"/>
</dbReference>
<proteinExistence type="predicted"/>
<reference evidence="2" key="2">
    <citation type="submission" date="2021-04" db="EMBL/GenBank/DDBJ databases">
        <authorList>
            <person name="Gilroy R."/>
        </authorList>
    </citation>
    <scope>NUCLEOTIDE SEQUENCE</scope>
    <source>
        <strain evidence="2">CHK185-1770</strain>
    </source>
</reference>
<evidence type="ECO:0000259" key="1">
    <source>
        <dbReference type="PROSITE" id="PS50930"/>
    </source>
</evidence>
<feature type="domain" description="HTH LytTR-type" evidence="1">
    <location>
        <begin position="41"/>
        <end position="145"/>
    </location>
</feature>
<dbReference type="InterPro" id="IPR046947">
    <property type="entry name" value="LytR-like"/>
</dbReference>
<organism evidence="2 3">
    <name type="scientific">Candidatus Acutalibacter pullicola</name>
    <dbReference type="NCBI Taxonomy" id="2838417"/>
    <lineage>
        <taxon>Bacteria</taxon>
        <taxon>Bacillati</taxon>
        <taxon>Bacillota</taxon>
        <taxon>Clostridia</taxon>
        <taxon>Eubacteriales</taxon>
        <taxon>Acutalibacteraceae</taxon>
        <taxon>Acutalibacter</taxon>
    </lineage>
</organism>
<dbReference type="AlphaFoldDB" id="A0A9D2SF97"/>
<dbReference type="Proteomes" id="UP000826793">
    <property type="component" value="Unassembled WGS sequence"/>
</dbReference>
<reference evidence="2" key="1">
    <citation type="journal article" date="2021" name="PeerJ">
        <title>Extensive microbial diversity within the chicken gut microbiome revealed by metagenomics and culture.</title>
        <authorList>
            <person name="Gilroy R."/>
            <person name="Ravi A."/>
            <person name="Getino M."/>
            <person name="Pursley I."/>
            <person name="Horton D.L."/>
            <person name="Alikhan N.F."/>
            <person name="Baker D."/>
            <person name="Gharbi K."/>
            <person name="Hall N."/>
            <person name="Watson M."/>
            <person name="Adriaenssens E.M."/>
            <person name="Foster-Nyarko E."/>
            <person name="Jarju S."/>
            <person name="Secka A."/>
            <person name="Antonio M."/>
            <person name="Oren A."/>
            <person name="Chaudhuri R.R."/>
            <person name="La Ragione R."/>
            <person name="Hildebrand F."/>
            <person name="Pallen M.J."/>
        </authorList>
    </citation>
    <scope>NUCLEOTIDE SEQUENCE</scope>
    <source>
        <strain evidence="2">CHK185-1770</strain>
    </source>
</reference>
<sequence>MRIVMEEDGTLAETQVLIRCRKATPQVMRLVAALRAFEQKLTGEREGQTYLLEAAQVLYIESVDKRTFLYTRDGVFETPLRLYELEERLASWDFVRAAKSMIVNFSRVQSICPDLGGRLRLTMETGEVVGVSRQYAPAIRAKLGLGKS</sequence>
<dbReference type="SMART" id="SM00850">
    <property type="entry name" value="LytTR"/>
    <property type="match status" value="1"/>
</dbReference>
<dbReference type="PANTHER" id="PTHR37299">
    <property type="entry name" value="TRANSCRIPTIONAL REGULATOR-RELATED"/>
    <property type="match status" value="1"/>
</dbReference>
<dbReference type="PANTHER" id="PTHR37299:SF4">
    <property type="entry name" value="TRANSCRIPTIONAL REGULATOR"/>
    <property type="match status" value="1"/>
</dbReference>
<evidence type="ECO:0000313" key="3">
    <source>
        <dbReference type="Proteomes" id="UP000826793"/>
    </source>
</evidence>
<accession>A0A9D2SF97</accession>
<evidence type="ECO:0000313" key="2">
    <source>
        <dbReference type="EMBL" id="HJB97142.1"/>
    </source>
</evidence>
<dbReference type="EMBL" id="DWXG01000007">
    <property type="protein sequence ID" value="HJB97142.1"/>
    <property type="molecule type" value="Genomic_DNA"/>
</dbReference>
<dbReference type="Pfam" id="PF04397">
    <property type="entry name" value="LytTR"/>
    <property type="match status" value="1"/>
</dbReference>
<dbReference type="InterPro" id="IPR007492">
    <property type="entry name" value="LytTR_DNA-bd_dom"/>
</dbReference>
<comment type="caution">
    <text evidence="2">The sequence shown here is derived from an EMBL/GenBank/DDBJ whole genome shotgun (WGS) entry which is preliminary data.</text>
</comment>
<name>A0A9D2SF97_9FIRM</name>
<dbReference type="Gene3D" id="2.40.50.1020">
    <property type="entry name" value="LytTr DNA-binding domain"/>
    <property type="match status" value="1"/>
</dbReference>
<dbReference type="PROSITE" id="PS50930">
    <property type="entry name" value="HTH_LYTTR"/>
    <property type="match status" value="1"/>
</dbReference>
<protein>
    <submittedName>
        <fullName evidence="2">LytTR family transcriptional regulator</fullName>
    </submittedName>
</protein>
<dbReference type="GO" id="GO:0003677">
    <property type="term" value="F:DNA binding"/>
    <property type="evidence" value="ECO:0007669"/>
    <property type="project" value="InterPro"/>
</dbReference>